<dbReference type="EMBL" id="CM002803">
    <property type="protein sequence ID" value="KEI65437.1"/>
    <property type="molecule type" value="Genomic_DNA"/>
</dbReference>
<name>A0A073CBZ7_PLAA1</name>
<dbReference type="RefSeq" id="WP_042151249.1">
    <property type="nucleotide sequence ID" value="NZ_CM002803.1"/>
</dbReference>
<evidence type="ECO:0000313" key="1">
    <source>
        <dbReference type="EMBL" id="KEI65437.1"/>
    </source>
</evidence>
<accession>A0A073CBZ7</accession>
<dbReference type="Proteomes" id="UP000027395">
    <property type="component" value="Chromosome"/>
</dbReference>
<gene>
    <name evidence="1" type="ORF">A19Y_0194</name>
</gene>
<dbReference type="AlphaFoldDB" id="A0A073CBZ7"/>
<proteinExistence type="predicted"/>
<evidence type="ECO:0000313" key="2">
    <source>
        <dbReference type="Proteomes" id="UP000027395"/>
    </source>
</evidence>
<keyword evidence="2" id="KW-1185">Reference proteome</keyword>
<dbReference type="HOGENOM" id="CLU_1155566_0_0_3"/>
<protein>
    <submittedName>
        <fullName evidence="1">Uncharacterized protein</fullName>
    </submittedName>
</protein>
<dbReference type="PATRIC" id="fig|388467.6.peg.145"/>
<reference evidence="1 2" key="1">
    <citation type="journal article" date="2014" name="Appl. Environ. Microbiol.">
        <title>Elucidation of insertion elements encoded on plasmids and in vitro construction of shuttle vectors from the toxic cyanobacterium Planktothrix.</title>
        <authorList>
            <person name="Christiansen G."/>
            <person name="Goesmann A."/>
            <person name="Kurmayer R."/>
        </authorList>
    </citation>
    <scope>NUCLEOTIDE SEQUENCE [LARGE SCALE GENOMIC DNA]</scope>
    <source>
        <strain evidence="1 2">NIVA-CYA 126/8</strain>
    </source>
</reference>
<sequence length="240" mass="28371">MEEPEKVISYLEFARGLNVEEISDAIFLTETEHLTHQEFLIEAHQVYYKYYPENQVLEHYTEKLAQGQMSRPQYIMGIRSWIVSQSPKKNVSVSEDIFVDKKLKTTRQTTQNEVIENFLLGNSEKRYIEYRDIAGYLETIKKIPVRSINIHEFLNVTNDLSNEDFVRATFVSYYKYEPDQTTINKLLPTVNSGGKKGRYSLAKGMEQWVLLYPKPQNFGKKLLFPLIWLVNKIYQFFKKR</sequence>
<organism evidence="1 2">
    <name type="scientific">Planktothrix agardhii (strain NIVA-CYA 126/8)</name>
    <dbReference type="NCBI Taxonomy" id="388467"/>
    <lineage>
        <taxon>Bacteria</taxon>
        <taxon>Bacillati</taxon>
        <taxon>Cyanobacteriota</taxon>
        <taxon>Cyanophyceae</taxon>
        <taxon>Oscillatoriophycideae</taxon>
        <taxon>Oscillatoriales</taxon>
        <taxon>Microcoleaceae</taxon>
        <taxon>Planktothrix</taxon>
    </lineage>
</organism>